<comment type="catalytic activity">
    <reaction evidence="4">
        <text>beta-D-fructose 1,6-bisphosphate + H2O = beta-D-fructose 6-phosphate + phosphate</text>
        <dbReference type="Rhea" id="RHEA:11064"/>
        <dbReference type="ChEBI" id="CHEBI:15377"/>
        <dbReference type="ChEBI" id="CHEBI:32966"/>
        <dbReference type="ChEBI" id="CHEBI:43474"/>
        <dbReference type="ChEBI" id="CHEBI:57634"/>
        <dbReference type="EC" id="3.1.3.11"/>
    </reaction>
</comment>
<evidence type="ECO:0000256" key="4">
    <source>
        <dbReference type="HAMAP-Rule" id="MF_01854"/>
    </source>
</evidence>
<dbReference type="PATRIC" id="fig|1415168.3.peg.1567"/>
<dbReference type="InterPro" id="IPR009164">
    <property type="entry name" value="FBPtase_class3"/>
</dbReference>
<sequence length="640" mass="73634">MDKKYYQLLKKQFSSKEAVLTEIINLSAICELPKATEHFMSDVHGEYDAFNHVLRNGSGSIKEKLRDCFPQFSSAEISSVATLIYYPQEKLDSECQLQDKKLFEHYCRLNLVYLLKTVKFVGQKYTRSKVRKAFPEKFRYILEELINEVDSTTDKQDYFDSILSQLQNLGELTRLIVALADTIRRLTVDHLHVVGDIYDRGPYPDKIIDRLINMPSVDVQWGNHDIVWMAAFSGSPLAMMNVIRICARYGNLDILEESYGINLRAILEYAERYYEPSEAFRPRLVDGVRLSADEKALLNKLQQATAILQFKLESQLIERRPDFQLEHRDLLHFIDFSQNKIELAGETYDLIDFQAPTINPEQPASLTEEEEKIIAHLLNNFKTSDKLKRHVGFLQEKGAMYLSYNGNLLIHGCLPLHENGDFKSFTIDKKAYAGRDLLDFFDSEVRKCLAHPEESEDLATDLMWYLWVGECSSLFGKTAMTTFERYYIKDKSTHVEKKNPYYQLREQPKIITKILENFGLDENGHLVNGHTPIKEKNGENPIKADGKLIVIDGGFAKAYQKETGIAGYTLLYNSFGIQLVAHQPFSTVKAAVEKGTDIISLKRLVAEVDERKRVKDTNVGQTLLSEISDLEVLFEHYEDY</sequence>
<gene>
    <name evidence="4" type="primary">fbp</name>
    <name evidence="5" type="ORF">U725_01499</name>
</gene>
<organism evidence="5 6">
    <name type="scientific">Lactococcus cremoris subsp. cremoris GE214</name>
    <dbReference type="NCBI Taxonomy" id="1415168"/>
    <lineage>
        <taxon>Bacteria</taxon>
        <taxon>Bacillati</taxon>
        <taxon>Bacillota</taxon>
        <taxon>Bacilli</taxon>
        <taxon>Lactobacillales</taxon>
        <taxon>Streptococcaceae</taxon>
        <taxon>Lactococcus</taxon>
        <taxon>Lactococcus cremoris subsp. cremoris</taxon>
    </lineage>
</organism>
<reference evidence="5 6" key="1">
    <citation type="submission" date="2014-06" db="EMBL/GenBank/DDBJ databases">
        <title>Draft genome sequence of the putrescine producing strain Lactococcus lactis subsp cremoris GE214.</title>
        <authorList>
            <person name="Ladero V."/>
            <person name="Linares D.M."/>
            <person name="del Rio B."/>
            <person name="Mayo B."/>
            <person name="Martin M.C."/>
            <person name="Fernandez M."/>
            <person name="Alvarez M.A."/>
        </authorList>
    </citation>
    <scope>NUCLEOTIDE SEQUENCE [LARGE SCALE GENOMIC DNA]</scope>
    <source>
        <strain evidence="5 6">GE214</strain>
    </source>
</reference>
<evidence type="ECO:0000256" key="3">
    <source>
        <dbReference type="ARBA" id="ARBA00023277"/>
    </source>
</evidence>
<keyword evidence="1 4" id="KW-0378">Hydrolase</keyword>
<comment type="similarity">
    <text evidence="4">Belongs to the FBPase class 3 family.</text>
</comment>
<dbReference type="InterPro" id="IPR029052">
    <property type="entry name" value="Metallo-depent_PP-like"/>
</dbReference>
<keyword evidence="3 4" id="KW-0119">Carbohydrate metabolism</keyword>
<proteinExistence type="inferred from homology"/>
<accession>A0A084AAL1</accession>
<dbReference type="Gene3D" id="3.60.21.10">
    <property type="match status" value="1"/>
</dbReference>
<dbReference type="RefSeq" id="WP_042748350.1">
    <property type="nucleotide sequence ID" value="NZ_AZSI01000048.1"/>
</dbReference>
<dbReference type="PIRSF" id="PIRSF000906">
    <property type="entry name" value="FBPtase_Bacill"/>
    <property type="match status" value="1"/>
</dbReference>
<name>A0A084AAL1_LACLC</name>
<dbReference type="EC" id="3.1.3.11" evidence="4"/>
<evidence type="ECO:0000256" key="1">
    <source>
        <dbReference type="ARBA" id="ARBA00022801"/>
    </source>
</evidence>
<dbReference type="GO" id="GO:0042132">
    <property type="term" value="F:fructose 1,6-bisphosphate 1-phosphatase activity"/>
    <property type="evidence" value="ECO:0007669"/>
    <property type="project" value="UniProtKB-UniRule"/>
</dbReference>
<dbReference type="Proteomes" id="UP000028401">
    <property type="component" value="Unassembled WGS sequence"/>
</dbReference>
<dbReference type="EMBL" id="AZSI01000048">
    <property type="protein sequence ID" value="KEY62340.1"/>
    <property type="molecule type" value="Genomic_DNA"/>
</dbReference>
<dbReference type="SUPFAM" id="SSF56300">
    <property type="entry name" value="Metallo-dependent phosphatases"/>
    <property type="match status" value="1"/>
</dbReference>
<evidence type="ECO:0000313" key="5">
    <source>
        <dbReference type="EMBL" id="KEY62340.1"/>
    </source>
</evidence>
<comment type="pathway">
    <text evidence="4">Carbohydrate biosynthesis; gluconeogenesis.</text>
</comment>
<evidence type="ECO:0000313" key="6">
    <source>
        <dbReference type="Proteomes" id="UP000028401"/>
    </source>
</evidence>
<comment type="caution">
    <text evidence="5">The sequence shown here is derived from an EMBL/GenBank/DDBJ whole genome shotgun (WGS) entry which is preliminary data.</text>
</comment>
<dbReference type="Pfam" id="PF06874">
    <property type="entry name" value="FBPase_2"/>
    <property type="match status" value="1"/>
</dbReference>
<protein>
    <recommendedName>
        <fullName evidence="4">Fructose-1,6-bisphosphatase class 3</fullName>
        <shortName evidence="4">FBPase class 3</shortName>
        <ecNumber evidence="4">3.1.3.11</ecNumber>
    </recommendedName>
    <alternativeName>
        <fullName evidence="4">D-fructose-1,6-bisphosphate 1-phosphohydrolase class 3</fullName>
    </alternativeName>
</protein>
<dbReference type="HAMAP" id="MF_01854">
    <property type="entry name" value="FBPase_class3"/>
    <property type="match status" value="1"/>
</dbReference>
<dbReference type="UniPathway" id="UPA00138"/>
<evidence type="ECO:0000256" key="2">
    <source>
        <dbReference type="ARBA" id="ARBA00023211"/>
    </source>
</evidence>
<keyword evidence="2 4" id="KW-0464">Manganese</keyword>
<dbReference type="AlphaFoldDB" id="A0A084AAL1"/>
<dbReference type="GO" id="GO:0006094">
    <property type="term" value="P:gluconeogenesis"/>
    <property type="evidence" value="ECO:0007669"/>
    <property type="project" value="UniProtKB-UniRule"/>
</dbReference>
<comment type="cofactor">
    <cofactor evidence="4">
        <name>Mn(2+)</name>
        <dbReference type="ChEBI" id="CHEBI:29035"/>
    </cofactor>
</comment>